<evidence type="ECO:0000313" key="3">
    <source>
        <dbReference type="Proteomes" id="UP000781958"/>
    </source>
</evidence>
<feature type="transmembrane region" description="Helical" evidence="1">
    <location>
        <begin position="29"/>
        <end position="48"/>
    </location>
</feature>
<name>A0ABS4SPB0_9PROT</name>
<keyword evidence="3" id="KW-1185">Reference proteome</keyword>
<feature type="transmembrane region" description="Helical" evidence="1">
    <location>
        <begin position="281"/>
        <end position="301"/>
    </location>
</feature>
<dbReference type="RefSeq" id="WP_246500806.1">
    <property type="nucleotide sequence ID" value="NZ_JAGINP010000015.1"/>
</dbReference>
<evidence type="ECO:0000313" key="2">
    <source>
        <dbReference type="EMBL" id="MBP2294396.1"/>
    </source>
</evidence>
<keyword evidence="1" id="KW-1133">Transmembrane helix</keyword>
<protein>
    <recommendedName>
        <fullName evidence="4">DUF2142 domain-containing protein</fullName>
    </recommendedName>
</protein>
<organism evidence="2 3">
    <name type="scientific">Azospirillum rugosum</name>
    <dbReference type="NCBI Taxonomy" id="416170"/>
    <lineage>
        <taxon>Bacteria</taxon>
        <taxon>Pseudomonadati</taxon>
        <taxon>Pseudomonadota</taxon>
        <taxon>Alphaproteobacteria</taxon>
        <taxon>Rhodospirillales</taxon>
        <taxon>Azospirillaceae</taxon>
        <taxon>Azospirillum</taxon>
    </lineage>
</organism>
<keyword evidence="1" id="KW-0812">Transmembrane</keyword>
<feature type="transmembrane region" description="Helical" evidence="1">
    <location>
        <begin position="439"/>
        <end position="458"/>
    </location>
</feature>
<feature type="transmembrane region" description="Helical" evidence="1">
    <location>
        <begin position="172"/>
        <end position="197"/>
    </location>
</feature>
<feature type="transmembrane region" description="Helical" evidence="1">
    <location>
        <begin position="398"/>
        <end position="424"/>
    </location>
</feature>
<gene>
    <name evidence="2" type="ORF">J2851_004185</name>
</gene>
<keyword evidence="1" id="KW-0472">Membrane</keyword>
<dbReference type="Proteomes" id="UP000781958">
    <property type="component" value="Unassembled WGS sequence"/>
</dbReference>
<dbReference type="EMBL" id="JAGINP010000015">
    <property type="protein sequence ID" value="MBP2294396.1"/>
    <property type="molecule type" value="Genomic_DNA"/>
</dbReference>
<feature type="transmembrane region" description="Helical" evidence="1">
    <location>
        <begin position="241"/>
        <end position="269"/>
    </location>
</feature>
<accession>A0ABS4SPB0</accession>
<feature type="transmembrane region" description="Helical" evidence="1">
    <location>
        <begin position="368"/>
        <end position="386"/>
    </location>
</feature>
<dbReference type="InterPro" id="IPR018674">
    <property type="entry name" value="DUF2142_membrane"/>
</dbReference>
<dbReference type="Pfam" id="PF09913">
    <property type="entry name" value="DUF2142"/>
    <property type="match status" value="1"/>
</dbReference>
<reference evidence="2 3" key="1">
    <citation type="submission" date="2021-03" db="EMBL/GenBank/DDBJ databases">
        <title>Genomic Encyclopedia of Type Strains, Phase III (KMG-III): the genomes of soil and plant-associated and newly described type strains.</title>
        <authorList>
            <person name="Whitman W."/>
        </authorList>
    </citation>
    <scope>NUCLEOTIDE SEQUENCE [LARGE SCALE GENOMIC DNA]</scope>
    <source>
        <strain evidence="2 3">IMMIB AFH-6</strain>
    </source>
</reference>
<sequence length="498" mass="52105">MSSRKLIGRGFVERVSMAPAGAAFRLEPILIAVLAVAYFALFGGLLLARTPPFAAQDEAFHWQRVLQIADGHLLAQTLGPNSWGGPIDRAGYLQMLYHIDRIQKHGPVDPVEAHALSDHLAAQPPAVEVVSFPSSASFAPLAYLPQAAAVAAARAAGLGPLGQMQAGRVGNLAVYGLMVAAILRALPAGRVAVLALALSPVALQSACSLSADPLNLTLPVLMLALVWRLRDRGMPLGRGEGAGLVALSAALGLLKLTMAPFAGAVLYLPAAVAGGSWRSRVTLGGLCLVVAVGIAVLWNAAYPFVPGPYWGTGADPAAQLARLRADPTEALRVFAATVRDWAVMWWRDGYGRYGGHPPPWHGYASDRWVLPAFWVLMGLALCDGPSRRDAGDRPSRRDAGFAAGCLVPAPAYALLVLAAFWVGFTPVGSATVDGVQGRYFLPMHALVLLGLAAAAGAWRPAGLRRGLRLALFAAALALGGAVLAEVLDVWKGLWPVGG</sequence>
<comment type="caution">
    <text evidence="2">The sequence shown here is derived from an EMBL/GenBank/DDBJ whole genome shotgun (WGS) entry which is preliminary data.</text>
</comment>
<proteinExistence type="predicted"/>
<evidence type="ECO:0000256" key="1">
    <source>
        <dbReference type="SAM" id="Phobius"/>
    </source>
</evidence>
<feature type="transmembrane region" description="Helical" evidence="1">
    <location>
        <begin position="470"/>
        <end position="490"/>
    </location>
</feature>
<evidence type="ECO:0008006" key="4">
    <source>
        <dbReference type="Google" id="ProtNLM"/>
    </source>
</evidence>